<dbReference type="InterPro" id="IPR000847">
    <property type="entry name" value="LysR_HTH_N"/>
</dbReference>
<dbReference type="InterPro" id="IPR036388">
    <property type="entry name" value="WH-like_DNA-bd_sf"/>
</dbReference>
<dbReference type="PANTHER" id="PTHR30346:SF0">
    <property type="entry name" value="HCA OPERON TRANSCRIPTIONAL ACTIVATOR HCAR"/>
    <property type="match status" value="1"/>
</dbReference>
<gene>
    <name evidence="6" type="ordered locus">Halhy_5522</name>
</gene>
<dbReference type="RefSeq" id="WP_013767877.1">
    <property type="nucleotide sequence ID" value="NC_015510.1"/>
</dbReference>
<dbReference type="SUPFAM" id="SSF53850">
    <property type="entry name" value="Periplasmic binding protein-like II"/>
    <property type="match status" value="1"/>
</dbReference>
<evidence type="ECO:0000259" key="5">
    <source>
        <dbReference type="PROSITE" id="PS50931"/>
    </source>
</evidence>
<dbReference type="GO" id="GO:0032993">
    <property type="term" value="C:protein-DNA complex"/>
    <property type="evidence" value="ECO:0007669"/>
    <property type="project" value="TreeGrafter"/>
</dbReference>
<protein>
    <submittedName>
        <fullName evidence="6">Transcriptional regulator, LysR family</fullName>
    </submittedName>
</protein>
<dbReference type="HOGENOM" id="CLU_039613_6_4_10"/>
<reference evidence="6 7" key="1">
    <citation type="journal article" date="2011" name="Stand. Genomic Sci.">
        <title>Complete genome sequence of Haliscomenobacter hydrossis type strain (O).</title>
        <authorList>
            <consortium name="US DOE Joint Genome Institute (JGI-PGF)"/>
            <person name="Daligault H."/>
            <person name="Lapidus A."/>
            <person name="Zeytun A."/>
            <person name="Nolan M."/>
            <person name="Lucas S."/>
            <person name="Del Rio T.G."/>
            <person name="Tice H."/>
            <person name="Cheng J.F."/>
            <person name="Tapia R."/>
            <person name="Han C."/>
            <person name="Goodwin L."/>
            <person name="Pitluck S."/>
            <person name="Liolios K."/>
            <person name="Pagani I."/>
            <person name="Ivanova N."/>
            <person name="Huntemann M."/>
            <person name="Mavromatis K."/>
            <person name="Mikhailova N."/>
            <person name="Pati A."/>
            <person name="Chen A."/>
            <person name="Palaniappan K."/>
            <person name="Land M."/>
            <person name="Hauser L."/>
            <person name="Brambilla E.M."/>
            <person name="Rohde M."/>
            <person name="Verbarg S."/>
            <person name="Goker M."/>
            <person name="Bristow J."/>
            <person name="Eisen J.A."/>
            <person name="Markowitz V."/>
            <person name="Hugenholtz P."/>
            <person name="Kyrpides N.C."/>
            <person name="Klenk H.P."/>
            <person name="Woyke T."/>
        </authorList>
    </citation>
    <scope>NUCLEOTIDE SEQUENCE [LARGE SCALE GENOMIC DNA]</scope>
    <source>
        <strain evidence="7">ATCC 27775 / DSM 1100 / LMG 10767 / O</strain>
    </source>
</reference>
<proteinExistence type="inferred from homology"/>
<keyword evidence="7" id="KW-1185">Reference proteome</keyword>
<dbReference type="PANTHER" id="PTHR30346">
    <property type="entry name" value="TRANSCRIPTIONAL DUAL REGULATOR HCAR-RELATED"/>
    <property type="match status" value="1"/>
</dbReference>
<dbReference type="InterPro" id="IPR005119">
    <property type="entry name" value="LysR_subst-bd"/>
</dbReference>
<dbReference type="Pfam" id="PF03466">
    <property type="entry name" value="LysR_substrate"/>
    <property type="match status" value="1"/>
</dbReference>
<dbReference type="Gene3D" id="3.40.190.10">
    <property type="entry name" value="Periplasmic binding protein-like II"/>
    <property type="match status" value="2"/>
</dbReference>
<dbReference type="GO" id="GO:0003700">
    <property type="term" value="F:DNA-binding transcription factor activity"/>
    <property type="evidence" value="ECO:0007669"/>
    <property type="project" value="InterPro"/>
</dbReference>
<dbReference type="eggNOG" id="COG0583">
    <property type="taxonomic scope" value="Bacteria"/>
</dbReference>
<feature type="domain" description="HTH lysR-type" evidence="5">
    <location>
        <begin position="1"/>
        <end position="62"/>
    </location>
</feature>
<evidence type="ECO:0000256" key="4">
    <source>
        <dbReference type="ARBA" id="ARBA00023163"/>
    </source>
</evidence>
<dbReference type="STRING" id="760192.Halhy_5522"/>
<evidence type="ECO:0000256" key="3">
    <source>
        <dbReference type="ARBA" id="ARBA00023125"/>
    </source>
</evidence>
<dbReference type="InterPro" id="IPR036390">
    <property type="entry name" value="WH_DNA-bd_sf"/>
</dbReference>
<keyword evidence="2" id="KW-0805">Transcription regulation</keyword>
<evidence type="ECO:0000313" key="6">
    <source>
        <dbReference type="EMBL" id="AEE53347.1"/>
    </source>
</evidence>
<dbReference type="Gene3D" id="1.10.10.10">
    <property type="entry name" value="Winged helix-like DNA-binding domain superfamily/Winged helix DNA-binding domain"/>
    <property type="match status" value="1"/>
</dbReference>
<dbReference type="OrthoDB" id="9803735at2"/>
<keyword evidence="3" id="KW-0238">DNA-binding</keyword>
<evidence type="ECO:0000313" key="7">
    <source>
        <dbReference type="Proteomes" id="UP000008461"/>
    </source>
</evidence>
<dbReference type="AlphaFoldDB" id="F4KSE4"/>
<reference key="2">
    <citation type="submission" date="2011-04" db="EMBL/GenBank/DDBJ databases">
        <title>Complete sequence of chromosome of Haliscomenobacter hydrossis DSM 1100.</title>
        <authorList>
            <consortium name="US DOE Joint Genome Institute (JGI-PGF)"/>
            <person name="Lucas S."/>
            <person name="Han J."/>
            <person name="Lapidus A."/>
            <person name="Bruce D."/>
            <person name="Goodwin L."/>
            <person name="Pitluck S."/>
            <person name="Peters L."/>
            <person name="Kyrpides N."/>
            <person name="Mavromatis K."/>
            <person name="Ivanova N."/>
            <person name="Ovchinnikova G."/>
            <person name="Pagani I."/>
            <person name="Daligault H."/>
            <person name="Detter J.C."/>
            <person name="Han C."/>
            <person name="Land M."/>
            <person name="Hauser L."/>
            <person name="Markowitz V."/>
            <person name="Cheng J.-F."/>
            <person name="Hugenholtz P."/>
            <person name="Woyke T."/>
            <person name="Wu D."/>
            <person name="Verbarg S."/>
            <person name="Frueling A."/>
            <person name="Brambilla E."/>
            <person name="Klenk H.-P."/>
            <person name="Eisen J.A."/>
        </authorList>
    </citation>
    <scope>NUCLEOTIDE SEQUENCE</scope>
    <source>
        <strain>DSM 1100</strain>
    </source>
</reference>
<name>F4KSE4_HALH1</name>
<dbReference type="PROSITE" id="PS50931">
    <property type="entry name" value="HTH_LYSR"/>
    <property type="match status" value="1"/>
</dbReference>
<dbReference type="Pfam" id="PF00126">
    <property type="entry name" value="HTH_1"/>
    <property type="match status" value="1"/>
</dbReference>
<dbReference type="SUPFAM" id="SSF46785">
    <property type="entry name" value="Winged helix' DNA-binding domain"/>
    <property type="match status" value="1"/>
</dbReference>
<evidence type="ECO:0000256" key="2">
    <source>
        <dbReference type="ARBA" id="ARBA00023015"/>
    </source>
</evidence>
<keyword evidence="4" id="KW-0804">Transcription</keyword>
<dbReference type="KEGG" id="hhy:Halhy_5522"/>
<dbReference type="CDD" id="cd08414">
    <property type="entry name" value="PBP2_LTTR_aromatics_like"/>
    <property type="match status" value="1"/>
</dbReference>
<dbReference type="PRINTS" id="PR00039">
    <property type="entry name" value="HTHLYSR"/>
</dbReference>
<accession>F4KSE4</accession>
<sequence length="302" mass="33479">MELRQLRYFVAVAEDLHFSKAAQKLFVSQSALSQQIALLENEIGVELFVRASRQHLRKVELTEAGESFVTAAQKILQLSQQAIEQARQIGLHQQVLQVGVYKTALRERLVELLQVLNHDFPKVEVKLVEFPTPHSVQSAVLAENIDLGFTLLPLHYPELNAKVIKKGSLKVILSQQHQRALDPSLTLESLQNEKWVEITRNLHPVYDEIEAMCQRAGFSRVGKIVQEVSSLELLISLVEVGRGIAFISSAYDLSREPNIVVKELVQADGSLFESVAIDSALVYLGKNGSPLVMAVVGGIGEG</sequence>
<dbReference type="EMBL" id="CP002691">
    <property type="protein sequence ID" value="AEE53347.1"/>
    <property type="molecule type" value="Genomic_DNA"/>
</dbReference>
<dbReference type="FunFam" id="1.10.10.10:FF:000001">
    <property type="entry name" value="LysR family transcriptional regulator"/>
    <property type="match status" value="1"/>
</dbReference>
<dbReference type="Proteomes" id="UP000008461">
    <property type="component" value="Chromosome"/>
</dbReference>
<comment type="similarity">
    <text evidence="1">Belongs to the LysR transcriptional regulatory family.</text>
</comment>
<dbReference type="GO" id="GO:0003677">
    <property type="term" value="F:DNA binding"/>
    <property type="evidence" value="ECO:0007669"/>
    <property type="project" value="UniProtKB-KW"/>
</dbReference>
<organism evidence="6 7">
    <name type="scientific">Haliscomenobacter hydrossis (strain ATCC 27775 / DSM 1100 / LMG 10767 / O)</name>
    <dbReference type="NCBI Taxonomy" id="760192"/>
    <lineage>
        <taxon>Bacteria</taxon>
        <taxon>Pseudomonadati</taxon>
        <taxon>Bacteroidota</taxon>
        <taxon>Saprospiria</taxon>
        <taxon>Saprospirales</taxon>
        <taxon>Haliscomenobacteraceae</taxon>
        <taxon>Haliscomenobacter</taxon>
    </lineage>
</organism>
<evidence type="ECO:0000256" key="1">
    <source>
        <dbReference type="ARBA" id="ARBA00009437"/>
    </source>
</evidence>